<evidence type="ECO:0000313" key="1">
    <source>
        <dbReference type="EMBL" id="HJA71756.1"/>
    </source>
</evidence>
<comment type="caution">
    <text evidence="1">The sequence shown here is derived from an EMBL/GenBank/DDBJ whole genome shotgun (WGS) entry which is preliminary data.</text>
</comment>
<dbReference type="Pfam" id="PF14014">
    <property type="entry name" value="DUF4230"/>
    <property type="match status" value="1"/>
</dbReference>
<dbReference type="AlphaFoldDB" id="A0A9D2KQ74"/>
<name>A0A9D2KQ74_9FIRM</name>
<dbReference type="InterPro" id="IPR025324">
    <property type="entry name" value="DUF4230"/>
</dbReference>
<reference evidence="1" key="1">
    <citation type="journal article" date="2021" name="PeerJ">
        <title>Extensive microbial diversity within the chicken gut microbiome revealed by metagenomics and culture.</title>
        <authorList>
            <person name="Gilroy R."/>
            <person name="Ravi A."/>
            <person name="Getino M."/>
            <person name="Pursley I."/>
            <person name="Horton D.L."/>
            <person name="Alikhan N.F."/>
            <person name="Baker D."/>
            <person name="Gharbi K."/>
            <person name="Hall N."/>
            <person name="Watson M."/>
            <person name="Adriaenssens E.M."/>
            <person name="Foster-Nyarko E."/>
            <person name="Jarju S."/>
            <person name="Secka A."/>
            <person name="Antonio M."/>
            <person name="Oren A."/>
            <person name="Chaudhuri R.R."/>
            <person name="La Ragione R."/>
            <person name="Hildebrand F."/>
            <person name="Pallen M.J."/>
        </authorList>
    </citation>
    <scope>NUCLEOTIDE SEQUENCE</scope>
    <source>
        <strain evidence="1">CHK178-16964</strain>
    </source>
</reference>
<reference evidence="1" key="2">
    <citation type="submission" date="2021-04" db="EMBL/GenBank/DDBJ databases">
        <authorList>
            <person name="Gilroy R."/>
        </authorList>
    </citation>
    <scope>NUCLEOTIDE SEQUENCE</scope>
    <source>
        <strain evidence="1">CHK178-16964</strain>
    </source>
</reference>
<dbReference type="Proteomes" id="UP000823900">
    <property type="component" value="Unassembled WGS sequence"/>
</dbReference>
<dbReference type="EMBL" id="DWZA01000083">
    <property type="protein sequence ID" value="HJA71756.1"/>
    <property type="molecule type" value="Genomic_DNA"/>
</dbReference>
<sequence length="209" mass="23508">MKNIKGSLLIIILIILAFLSGVLVGKFGRNEADVIKTATNNTFDLKLPGEVEKRVVTSKEIEAKLSEIAQLATYSAEYTVSMSENFSRHVLDDIPIPGTTNTIQIECQGLVKVGYNVQDIVPEVDNESHKIYIALPQIQVLDNYIIWDTVKCFEKNTILNPIDFAQYQSLISEIEADGLKKVEADGIYEKAEEHMELIIRNFLSGFHEF</sequence>
<gene>
    <name evidence="1" type="ORF">IAA07_09325</name>
</gene>
<organism evidence="1 2">
    <name type="scientific">Candidatus Lachnoclostridium stercoravium</name>
    <dbReference type="NCBI Taxonomy" id="2838633"/>
    <lineage>
        <taxon>Bacteria</taxon>
        <taxon>Bacillati</taxon>
        <taxon>Bacillota</taxon>
        <taxon>Clostridia</taxon>
        <taxon>Lachnospirales</taxon>
        <taxon>Lachnospiraceae</taxon>
    </lineage>
</organism>
<proteinExistence type="predicted"/>
<evidence type="ECO:0000313" key="2">
    <source>
        <dbReference type="Proteomes" id="UP000823900"/>
    </source>
</evidence>
<accession>A0A9D2KQ74</accession>
<feature type="non-terminal residue" evidence="1">
    <location>
        <position position="209"/>
    </location>
</feature>
<protein>
    <submittedName>
        <fullName evidence="1">DUF4230 domain-containing protein</fullName>
    </submittedName>
</protein>